<sequence length="250" mass="27858">MASISQSNSGYLSGNSSPRSISPSSDEELPSHAISPNSSSESLLSNDSAEALEHNSENAIHVTSNEKKVIEWIRAHPGQSFVFDGEDKISLYDYPLSLSRQDSEDELEREWPVDAIHESTYDEENTFDRHFDERLLLRWNSEERSSYQRRRRNMSPGEFSAVAGNRVVIDRRRGTRTQAFHGEARFRHTSRGGSNSRHHSPTSHWEGDMTSTSVAGASVLYGASNFIIRGGSIAPGAFTAIAGNQEIWVD</sequence>
<proteinExistence type="predicted"/>
<feature type="compositionally biased region" description="Low complexity" evidence="1">
    <location>
        <begin position="13"/>
        <end position="24"/>
    </location>
</feature>
<keyword evidence="3" id="KW-1185">Reference proteome</keyword>
<evidence type="ECO:0000313" key="3">
    <source>
        <dbReference type="Proteomes" id="UP001163846"/>
    </source>
</evidence>
<evidence type="ECO:0000313" key="2">
    <source>
        <dbReference type="EMBL" id="KAJ3833266.1"/>
    </source>
</evidence>
<dbReference type="AlphaFoldDB" id="A0AA38U6V4"/>
<accession>A0AA38U6V4</accession>
<evidence type="ECO:0000256" key="1">
    <source>
        <dbReference type="SAM" id="MobiDB-lite"/>
    </source>
</evidence>
<comment type="caution">
    <text evidence="2">The sequence shown here is derived from an EMBL/GenBank/DDBJ whole genome shotgun (WGS) entry which is preliminary data.</text>
</comment>
<feature type="compositionally biased region" description="Polar residues" evidence="1">
    <location>
        <begin position="1"/>
        <end position="12"/>
    </location>
</feature>
<feature type="region of interest" description="Disordered" evidence="1">
    <location>
        <begin position="1"/>
        <end position="59"/>
    </location>
</feature>
<feature type="compositionally biased region" description="Low complexity" evidence="1">
    <location>
        <begin position="35"/>
        <end position="49"/>
    </location>
</feature>
<name>A0AA38U6V4_9AGAR</name>
<dbReference type="EMBL" id="MU806735">
    <property type="protein sequence ID" value="KAJ3833266.1"/>
    <property type="molecule type" value="Genomic_DNA"/>
</dbReference>
<protein>
    <submittedName>
        <fullName evidence="2">Uncharacterized protein</fullName>
    </submittedName>
</protein>
<feature type="region of interest" description="Disordered" evidence="1">
    <location>
        <begin position="183"/>
        <end position="209"/>
    </location>
</feature>
<gene>
    <name evidence="2" type="ORF">F5878DRAFT_633172</name>
</gene>
<dbReference type="Proteomes" id="UP001163846">
    <property type="component" value="Unassembled WGS sequence"/>
</dbReference>
<organism evidence="2 3">
    <name type="scientific">Lentinula raphanica</name>
    <dbReference type="NCBI Taxonomy" id="153919"/>
    <lineage>
        <taxon>Eukaryota</taxon>
        <taxon>Fungi</taxon>
        <taxon>Dikarya</taxon>
        <taxon>Basidiomycota</taxon>
        <taxon>Agaricomycotina</taxon>
        <taxon>Agaricomycetes</taxon>
        <taxon>Agaricomycetidae</taxon>
        <taxon>Agaricales</taxon>
        <taxon>Marasmiineae</taxon>
        <taxon>Omphalotaceae</taxon>
        <taxon>Lentinula</taxon>
    </lineage>
</organism>
<reference evidence="2" key="1">
    <citation type="submission" date="2022-08" db="EMBL/GenBank/DDBJ databases">
        <authorList>
            <consortium name="DOE Joint Genome Institute"/>
            <person name="Min B."/>
            <person name="Riley R."/>
            <person name="Sierra-Patev S."/>
            <person name="Naranjo-Ortiz M."/>
            <person name="Looney B."/>
            <person name="Konkel Z."/>
            <person name="Slot J.C."/>
            <person name="Sakamoto Y."/>
            <person name="Steenwyk J.L."/>
            <person name="Rokas A."/>
            <person name="Carro J."/>
            <person name="Camarero S."/>
            <person name="Ferreira P."/>
            <person name="Molpeceres G."/>
            <person name="Ruiz-Duenas F.J."/>
            <person name="Serrano A."/>
            <person name="Henrissat B."/>
            <person name="Drula E."/>
            <person name="Hughes K.W."/>
            <person name="Mata J.L."/>
            <person name="Ishikawa N.K."/>
            <person name="Vargas-Isla R."/>
            <person name="Ushijima S."/>
            <person name="Smith C.A."/>
            <person name="Ahrendt S."/>
            <person name="Andreopoulos W."/>
            <person name="He G."/>
            <person name="Labutti K."/>
            <person name="Lipzen A."/>
            <person name="Ng V."/>
            <person name="Sandor L."/>
            <person name="Barry K."/>
            <person name="Martinez A.T."/>
            <person name="Xiao Y."/>
            <person name="Gibbons J.G."/>
            <person name="Terashima K."/>
            <person name="Hibbett D.S."/>
            <person name="Grigoriev I.V."/>
        </authorList>
    </citation>
    <scope>NUCLEOTIDE SEQUENCE</scope>
    <source>
        <strain evidence="2">TFB9207</strain>
    </source>
</reference>